<accession>H0E5K7</accession>
<dbReference type="Gene3D" id="3.30.450.40">
    <property type="match status" value="1"/>
</dbReference>
<dbReference type="Proteomes" id="UP000005143">
    <property type="component" value="Unassembled WGS sequence"/>
</dbReference>
<dbReference type="Pfam" id="PF00196">
    <property type="entry name" value="GerE"/>
    <property type="match status" value="1"/>
</dbReference>
<dbReference type="PANTHER" id="PTHR44688:SF16">
    <property type="entry name" value="DNA-BINDING TRANSCRIPTIONAL ACTIVATOR DEVR_DOSR"/>
    <property type="match status" value="1"/>
</dbReference>
<keyword evidence="1" id="KW-0805">Transcription regulation</keyword>
<evidence type="ECO:0000256" key="3">
    <source>
        <dbReference type="ARBA" id="ARBA00023163"/>
    </source>
</evidence>
<dbReference type="GO" id="GO:0003677">
    <property type="term" value="F:DNA binding"/>
    <property type="evidence" value="ECO:0007669"/>
    <property type="project" value="UniProtKB-KW"/>
</dbReference>
<dbReference type="OrthoDB" id="27092at2"/>
<keyword evidence="2" id="KW-0238">DNA-binding</keyword>
<dbReference type="InterPro" id="IPR029016">
    <property type="entry name" value="GAF-like_dom_sf"/>
</dbReference>
<sequence>MNADRSAAPADGPPLAHLARLRRLPAVHRRLRDCTGVGELLAAGAQAAREECGFDRALVLGLDGDRLRAGATGVLADPASDELRRLALANPVTLEPGSPEAELVRRPEADVATGDRPSPLAAALGLRAFALGVIQPEARVLALLVVDRPEPAIGPLDRAQVSSFAAMLAVALERVVLRARIDELSRELRHLTSSTQALIGEVNDAPISIPTGHGYGSAFPRVDVIDPVASADGPLSLLSPREVQVASLLVEGRSNREIAAQLMLSPETVKDHVSRLLRKLRAGNRVEAVSRFLALTGEDAAAAGRSRRGR</sequence>
<dbReference type="AlphaFoldDB" id="H0E5K7"/>
<evidence type="ECO:0000256" key="2">
    <source>
        <dbReference type="ARBA" id="ARBA00023125"/>
    </source>
</evidence>
<dbReference type="GO" id="GO:0006355">
    <property type="term" value="P:regulation of DNA-templated transcription"/>
    <property type="evidence" value="ECO:0007669"/>
    <property type="project" value="InterPro"/>
</dbReference>
<feature type="domain" description="HTH luxR-type" evidence="4">
    <location>
        <begin position="231"/>
        <end position="296"/>
    </location>
</feature>
<proteinExistence type="predicted"/>
<keyword evidence="3" id="KW-0804">Transcription</keyword>
<dbReference type="PROSITE" id="PS00622">
    <property type="entry name" value="HTH_LUXR_1"/>
    <property type="match status" value="1"/>
</dbReference>
<dbReference type="RefSeq" id="WP_007574639.1">
    <property type="nucleotide sequence ID" value="NZ_AGUD01000191.1"/>
</dbReference>
<dbReference type="PROSITE" id="PS50043">
    <property type="entry name" value="HTH_LUXR_2"/>
    <property type="match status" value="1"/>
</dbReference>
<dbReference type="EMBL" id="AGUD01000191">
    <property type="protein sequence ID" value="EHN11042.1"/>
    <property type="molecule type" value="Genomic_DNA"/>
</dbReference>
<evidence type="ECO:0000259" key="4">
    <source>
        <dbReference type="PROSITE" id="PS50043"/>
    </source>
</evidence>
<dbReference type="Gene3D" id="1.10.10.10">
    <property type="entry name" value="Winged helix-like DNA-binding domain superfamily/Winged helix DNA-binding domain"/>
    <property type="match status" value="1"/>
</dbReference>
<keyword evidence="6" id="KW-1185">Reference proteome</keyword>
<dbReference type="PRINTS" id="PR00038">
    <property type="entry name" value="HTHLUXR"/>
</dbReference>
<protein>
    <submittedName>
        <fullName evidence="5">Putative GAF sensor protein</fullName>
    </submittedName>
</protein>
<gene>
    <name evidence="5" type="ORF">PAI11_21000</name>
</gene>
<name>H0E5K7_9ACTN</name>
<evidence type="ECO:0000313" key="6">
    <source>
        <dbReference type="Proteomes" id="UP000005143"/>
    </source>
</evidence>
<dbReference type="SMART" id="SM00421">
    <property type="entry name" value="HTH_LUXR"/>
    <property type="match status" value="1"/>
</dbReference>
<dbReference type="InterPro" id="IPR000792">
    <property type="entry name" value="Tscrpt_reg_LuxR_C"/>
</dbReference>
<dbReference type="PANTHER" id="PTHR44688">
    <property type="entry name" value="DNA-BINDING TRANSCRIPTIONAL ACTIVATOR DEVR_DOSR"/>
    <property type="match status" value="1"/>
</dbReference>
<evidence type="ECO:0000313" key="5">
    <source>
        <dbReference type="EMBL" id="EHN11042.1"/>
    </source>
</evidence>
<dbReference type="CDD" id="cd06170">
    <property type="entry name" value="LuxR_C_like"/>
    <property type="match status" value="1"/>
</dbReference>
<comment type="caution">
    <text evidence="5">The sequence shown here is derived from an EMBL/GenBank/DDBJ whole genome shotgun (WGS) entry which is preliminary data.</text>
</comment>
<dbReference type="InterPro" id="IPR036388">
    <property type="entry name" value="WH-like_DNA-bd_sf"/>
</dbReference>
<dbReference type="SUPFAM" id="SSF46894">
    <property type="entry name" value="C-terminal effector domain of the bipartite response regulators"/>
    <property type="match status" value="1"/>
</dbReference>
<dbReference type="SUPFAM" id="SSF55781">
    <property type="entry name" value="GAF domain-like"/>
    <property type="match status" value="1"/>
</dbReference>
<evidence type="ECO:0000256" key="1">
    <source>
        <dbReference type="ARBA" id="ARBA00023015"/>
    </source>
</evidence>
<dbReference type="InterPro" id="IPR016032">
    <property type="entry name" value="Sig_transdc_resp-reg_C-effctor"/>
</dbReference>
<organism evidence="5 6">
    <name type="scientific">Patulibacter medicamentivorans</name>
    <dbReference type="NCBI Taxonomy" id="1097667"/>
    <lineage>
        <taxon>Bacteria</taxon>
        <taxon>Bacillati</taxon>
        <taxon>Actinomycetota</taxon>
        <taxon>Thermoleophilia</taxon>
        <taxon>Solirubrobacterales</taxon>
        <taxon>Patulibacteraceae</taxon>
        <taxon>Patulibacter</taxon>
    </lineage>
</organism>
<reference evidence="5 6" key="1">
    <citation type="journal article" date="2013" name="Biodegradation">
        <title>Quantitative proteomic analysis of ibuprofen-degrading Patulibacter sp. strain I11.</title>
        <authorList>
            <person name="Almeida B."/>
            <person name="Kjeldal H."/>
            <person name="Lolas I."/>
            <person name="Knudsen A.D."/>
            <person name="Carvalho G."/>
            <person name="Nielsen K.L."/>
            <person name="Barreto Crespo M.T."/>
            <person name="Stensballe A."/>
            <person name="Nielsen J.L."/>
        </authorList>
    </citation>
    <scope>NUCLEOTIDE SEQUENCE [LARGE SCALE GENOMIC DNA]</scope>
    <source>
        <strain evidence="5 6">I11</strain>
    </source>
</reference>